<evidence type="ECO:0000313" key="3">
    <source>
        <dbReference type="Proteomes" id="UP001499882"/>
    </source>
</evidence>
<organism evidence="2 3">
    <name type="scientific">Nocardioides endophyticus</name>
    <dbReference type="NCBI Taxonomy" id="1353775"/>
    <lineage>
        <taxon>Bacteria</taxon>
        <taxon>Bacillati</taxon>
        <taxon>Actinomycetota</taxon>
        <taxon>Actinomycetes</taxon>
        <taxon>Propionibacteriales</taxon>
        <taxon>Nocardioidaceae</taxon>
        <taxon>Nocardioides</taxon>
    </lineage>
</organism>
<sequence>MRRHLLDELDATRRASEALVLGRPAVRARQAALSQLSPVADGIEVGAVIEPAADRLSYVDPGPTVWSPGCARRSATTPSRGAATSLSSSYDGGSRRPVARFVPARMGT</sequence>
<proteinExistence type="predicted"/>
<feature type="compositionally biased region" description="Polar residues" evidence="1">
    <location>
        <begin position="74"/>
        <end position="91"/>
    </location>
</feature>
<protein>
    <submittedName>
        <fullName evidence="2">Uncharacterized protein</fullName>
    </submittedName>
</protein>
<accession>A0ABP8YP43</accession>
<evidence type="ECO:0000256" key="1">
    <source>
        <dbReference type="SAM" id="MobiDB-lite"/>
    </source>
</evidence>
<evidence type="ECO:0000313" key="2">
    <source>
        <dbReference type="EMBL" id="GAA4731480.1"/>
    </source>
</evidence>
<dbReference type="Proteomes" id="UP001499882">
    <property type="component" value="Unassembled WGS sequence"/>
</dbReference>
<dbReference type="RefSeq" id="WP_345525958.1">
    <property type="nucleotide sequence ID" value="NZ_BAABKN010000009.1"/>
</dbReference>
<comment type="caution">
    <text evidence="2">The sequence shown here is derived from an EMBL/GenBank/DDBJ whole genome shotgun (WGS) entry which is preliminary data.</text>
</comment>
<reference evidence="3" key="1">
    <citation type="journal article" date="2019" name="Int. J. Syst. Evol. Microbiol.">
        <title>The Global Catalogue of Microorganisms (GCM) 10K type strain sequencing project: providing services to taxonomists for standard genome sequencing and annotation.</title>
        <authorList>
            <consortium name="The Broad Institute Genomics Platform"/>
            <consortium name="The Broad Institute Genome Sequencing Center for Infectious Disease"/>
            <person name="Wu L."/>
            <person name="Ma J."/>
        </authorList>
    </citation>
    <scope>NUCLEOTIDE SEQUENCE [LARGE SCALE GENOMIC DNA]</scope>
    <source>
        <strain evidence="3">JCM 18532</strain>
    </source>
</reference>
<gene>
    <name evidence="2" type="ORF">GCM10023350_13550</name>
</gene>
<feature type="region of interest" description="Disordered" evidence="1">
    <location>
        <begin position="69"/>
        <end position="108"/>
    </location>
</feature>
<dbReference type="EMBL" id="BAABKN010000009">
    <property type="protein sequence ID" value="GAA4731480.1"/>
    <property type="molecule type" value="Genomic_DNA"/>
</dbReference>
<keyword evidence="3" id="KW-1185">Reference proteome</keyword>
<name>A0ABP8YP43_9ACTN</name>